<evidence type="ECO:0000256" key="1">
    <source>
        <dbReference type="SAM" id="MobiDB-lite"/>
    </source>
</evidence>
<proteinExistence type="predicted"/>
<dbReference type="Pfam" id="PF04049">
    <property type="entry name" value="ANAPC8"/>
    <property type="match status" value="1"/>
</dbReference>
<dbReference type="GO" id="GO:0005680">
    <property type="term" value="C:anaphase-promoting complex"/>
    <property type="evidence" value="ECO:0007669"/>
    <property type="project" value="InterPro"/>
</dbReference>
<dbReference type="EMBL" id="CAXHTB010000003">
    <property type="protein sequence ID" value="CAL0303676.1"/>
    <property type="molecule type" value="Genomic_DNA"/>
</dbReference>
<gene>
    <name evidence="3" type="ORF">LLUT_LOCUS4736</name>
</gene>
<evidence type="ECO:0000259" key="2">
    <source>
        <dbReference type="Pfam" id="PF04049"/>
    </source>
</evidence>
<organism evidence="3 4">
    <name type="scientific">Lupinus luteus</name>
    <name type="common">European yellow lupine</name>
    <dbReference type="NCBI Taxonomy" id="3873"/>
    <lineage>
        <taxon>Eukaryota</taxon>
        <taxon>Viridiplantae</taxon>
        <taxon>Streptophyta</taxon>
        <taxon>Embryophyta</taxon>
        <taxon>Tracheophyta</taxon>
        <taxon>Spermatophyta</taxon>
        <taxon>Magnoliopsida</taxon>
        <taxon>eudicotyledons</taxon>
        <taxon>Gunneridae</taxon>
        <taxon>Pentapetalae</taxon>
        <taxon>rosids</taxon>
        <taxon>fabids</taxon>
        <taxon>Fabales</taxon>
        <taxon>Fabaceae</taxon>
        <taxon>Papilionoideae</taxon>
        <taxon>50 kb inversion clade</taxon>
        <taxon>genistoids sensu lato</taxon>
        <taxon>core genistoids</taxon>
        <taxon>Genisteae</taxon>
        <taxon>Lupinus</taxon>
    </lineage>
</organism>
<evidence type="ECO:0000313" key="3">
    <source>
        <dbReference type="EMBL" id="CAL0303676.1"/>
    </source>
</evidence>
<protein>
    <recommendedName>
        <fullName evidence="2">Cdc23 domain-containing protein</fullName>
    </recommendedName>
</protein>
<dbReference type="InterPro" id="IPR007192">
    <property type="entry name" value="APC8"/>
</dbReference>
<feature type="domain" description="Cdc23" evidence="2">
    <location>
        <begin position="172"/>
        <end position="274"/>
    </location>
</feature>
<dbReference type="AlphaFoldDB" id="A0AAV1W3H6"/>
<name>A0AAV1W3H6_LUPLU</name>
<evidence type="ECO:0000313" key="4">
    <source>
        <dbReference type="Proteomes" id="UP001497480"/>
    </source>
</evidence>
<accession>A0AAV1W3H6</accession>
<dbReference type="InterPro" id="IPR011990">
    <property type="entry name" value="TPR-like_helical_dom_sf"/>
</dbReference>
<dbReference type="Proteomes" id="UP001497480">
    <property type="component" value="Unassembled WGS sequence"/>
</dbReference>
<feature type="region of interest" description="Disordered" evidence="1">
    <location>
        <begin position="36"/>
        <end position="64"/>
    </location>
</feature>
<comment type="caution">
    <text evidence="3">The sequence shown here is derived from an EMBL/GenBank/DDBJ whole genome shotgun (WGS) entry which is preliminary data.</text>
</comment>
<dbReference type="PANTHER" id="PTHR33132">
    <property type="entry name" value="OSJNBB0118P14.9 PROTEIN"/>
    <property type="match status" value="1"/>
</dbReference>
<dbReference type="Gene3D" id="1.25.40.10">
    <property type="entry name" value="Tetratricopeptide repeat domain"/>
    <property type="match status" value="1"/>
</dbReference>
<keyword evidence="4" id="KW-1185">Reference proteome</keyword>
<dbReference type="PANTHER" id="PTHR33132:SF135">
    <property type="entry name" value="OS02G0799700 PROTEIN"/>
    <property type="match status" value="1"/>
</dbReference>
<sequence length="309" mass="34782">MAMSSSRTKTSSSPSLFYSHPLTCSYRLWLSTSPLSPPSSSTSSVNKPSITVTKKQRNNNNNNAVMTSSLSYKKMSCMCSPTTHAGSFRCAYHKSIAEQDETASCWRSNGSSRLNLRRSAMKSSLVRIGGAEGDEFVRKTLMSLIRSSSHQMRRRESFHLRLTRFSVVSKHLAAEQLVGIEQDPAKFTPTNTRFQRGSSSIRRKYRTHDMAATPIAGVSYVATPVMEEEELVDGDFYLLAKSYFDCREYKRAAHVLRDQTGRKSVFLRCYALYLVCYVPPALDLTCLSVVVQHFGLISCILVYVEQRKN</sequence>
<reference evidence="3 4" key="1">
    <citation type="submission" date="2024-03" db="EMBL/GenBank/DDBJ databases">
        <authorList>
            <person name="Martinez-Hernandez J."/>
        </authorList>
    </citation>
    <scope>NUCLEOTIDE SEQUENCE [LARGE SCALE GENOMIC DNA]</scope>
</reference>